<dbReference type="SUPFAM" id="SSF55811">
    <property type="entry name" value="Nudix"/>
    <property type="match status" value="1"/>
</dbReference>
<dbReference type="InterPro" id="IPR020084">
    <property type="entry name" value="NUDIX_hydrolase_CS"/>
</dbReference>
<dbReference type="AlphaFoldDB" id="L8JUB2"/>
<dbReference type="PROSITE" id="PS51462">
    <property type="entry name" value="NUDIX"/>
    <property type="match status" value="1"/>
</dbReference>
<dbReference type="PANTHER" id="PTHR43046">
    <property type="entry name" value="GDP-MANNOSE MANNOSYL HYDROLASE"/>
    <property type="match status" value="1"/>
</dbReference>
<evidence type="ECO:0000313" key="5">
    <source>
        <dbReference type="EMBL" id="ELR71828.1"/>
    </source>
</evidence>
<protein>
    <submittedName>
        <fullName evidence="5">NUDIX hydrolase family protein</fullName>
    </submittedName>
</protein>
<name>L8JUB2_9BACT</name>
<dbReference type="Proteomes" id="UP000011135">
    <property type="component" value="Unassembled WGS sequence"/>
</dbReference>
<dbReference type="Pfam" id="PF00293">
    <property type="entry name" value="NUDIX"/>
    <property type="match status" value="1"/>
</dbReference>
<dbReference type="InterPro" id="IPR015797">
    <property type="entry name" value="NUDIX_hydrolase-like_dom_sf"/>
</dbReference>
<dbReference type="OrthoDB" id="9810648at2"/>
<keyword evidence="6" id="KW-1185">Reference proteome</keyword>
<keyword evidence="2 3" id="KW-0378">Hydrolase</keyword>
<dbReference type="Gene3D" id="3.90.79.10">
    <property type="entry name" value="Nucleoside Triphosphate Pyrophosphohydrolase"/>
    <property type="match status" value="1"/>
</dbReference>
<accession>L8JUB2</accession>
<comment type="similarity">
    <text evidence="3">Belongs to the Nudix hydrolase family.</text>
</comment>
<comment type="cofactor">
    <cofactor evidence="1">
        <name>Mg(2+)</name>
        <dbReference type="ChEBI" id="CHEBI:18420"/>
    </cofactor>
</comment>
<evidence type="ECO:0000256" key="3">
    <source>
        <dbReference type="RuleBase" id="RU003476"/>
    </source>
</evidence>
<dbReference type="RefSeq" id="WP_009579590.1">
    <property type="nucleotide sequence ID" value="NZ_AMZN01000032.1"/>
</dbReference>
<feature type="domain" description="Nudix hydrolase" evidence="4">
    <location>
        <begin position="12"/>
        <end position="154"/>
    </location>
</feature>
<comment type="caution">
    <text evidence="5">The sequence shown here is derived from an EMBL/GenBank/DDBJ whole genome shotgun (WGS) entry which is preliminary data.</text>
</comment>
<proteinExistence type="inferred from homology"/>
<dbReference type="STRING" id="1237149.C900_02203"/>
<dbReference type="InterPro" id="IPR020476">
    <property type="entry name" value="Nudix_hydrolase"/>
</dbReference>
<evidence type="ECO:0000256" key="2">
    <source>
        <dbReference type="ARBA" id="ARBA00022801"/>
    </source>
</evidence>
<dbReference type="PROSITE" id="PS00893">
    <property type="entry name" value="NUDIX_BOX"/>
    <property type="match status" value="1"/>
</dbReference>
<evidence type="ECO:0000259" key="4">
    <source>
        <dbReference type="PROSITE" id="PS51462"/>
    </source>
</evidence>
<evidence type="ECO:0000256" key="1">
    <source>
        <dbReference type="ARBA" id="ARBA00001946"/>
    </source>
</evidence>
<evidence type="ECO:0000313" key="6">
    <source>
        <dbReference type="Proteomes" id="UP000011135"/>
    </source>
</evidence>
<dbReference type="CDD" id="cd18880">
    <property type="entry name" value="NUDIX_ADPRase"/>
    <property type="match status" value="1"/>
</dbReference>
<dbReference type="GO" id="GO:0016787">
    <property type="term" value="F:hydrolase activity"/>
    <property type="evidence" value="ECO:0007669"/>
    <property type="project" value="UniProtKB-KW"/>
</dbReference>
<dbReference type="PRINTS" id="PR00502">
    <property type="entry name" value="NUDIXFAMILY"/>
</dbReference>
<dbReference type="PANTHER" id="PTHR43046:SF16">
    <property type="entry name" value="ADP-RIBOSE PYROPHOSPHATASE YJHB-RELATED"/>
    <property type="match status" value="1"/>
</dbReference>
<sequence>MNEDIKATYGNRIRIRTSGIAVRDNAILLVKHEGVGSKNILWAPPGGGVEPGELSQEALRREFFEETGLKVEVRDFLFVNEFIEKPLHAVELFFKVKIVDGCPQLGTDPEMAPGKQILKEIKFVTFRELAVMDNEILHNALHHVNGPESLLNMSGYFKFCQ</sequence>
<reference evidence="5 6" key="1">
    <citation type="submission" date="2012-12" db="EMBL/GenBank/DDBJ databases">
        <title>Genome assembly of Fulvivirga imtechensis AK7.</title>
        <authorList>
            <person name="Nupur N."/>
            <person name="Khatri I."/>
            <person name="Kumar R."/>
            <person name="Subramanian S."/>
            <person name="Pinnaka A."/>
        </authorList>
    </citation>
    <scope>NUCLEOTIDE SEQUENCE [LARGE SCALE GENOMIC DNA]</scope>
    <source>
        <strain evidence="5 6">AK7</strain>
    </source>
</reference>
<gene>
    <name evidence="5" type="ORF">C900_02203</name>
</gene>
<dbReference type="InterPro" id="IPR000086">
    <property type="entry name" value="NUDIX_hydrolase_dom"/>
</dbReference>
<organism evidence="5 6">
    <name type="scientific">Fulvivirga imtechensis AK7</name>
    <dbReference type="NCBI Taxonomy" id="1237149"/>
    <lineage>
        <taxon>Bacteria</taxon>
        <taxon>Pseudomonadati</taxon>
        <taxon>Bacteroidota</taxon>
        <taxon>Cytophagia</taxon>
        <taxon>Cytophagales</taxon>
        <taxon>Fulvivirgaceae</taxon>
        <taxon>Fulvivirga</taxon>
    </lineage>
</organism>
<dbReference type="eggNOG" id="COG1051">
    <property type="taxonomic scope" value="Bacteria"/>
</dbReference>
<dbReference type="EMBL" id="AMZN01000032">
    <property type="protein sequence ID" value="ELR71828.1"/>
    <property type="molecule type" value="Genomic_DNA"/>
</dbReference>